<dbReference type="Pfam" id="PF13290">
    <property type="entry name" value="CHB_HEX_C_1"/>
    <property type="match status" value="1"/>
</dbReference>
<sequence>MRKMTIRRRQQKLLAYISIIVLFISNLAFALPTQANEEVISVEEAIAHNTGTKTVEGYVVGFIKSKDNVTNDPSEFTGDTNMAIASSPTETNLDNMLFVQIAKNFREEFGLKSNPDNIGKKVHVTGNLEPYFTKPGLKSPSAMIFVHDTEAPDPGEELDLKTIKEARDQQIGDVKVKGVVTAKLKNTIHIQDDTAALAIRPPNLDVDIGDEVTVSGTLQDYRNLLQLNDTTIVEKHGKQTITPITVTGEAVNQEENESKLVTVKNVTLTSDQQGNGWVNYEATDGTEFIVRDEHDNLGLEIGTTYDAITGIITQFDDIYQIIPRNRQDIIQDVTRVQPVYATPSQGEVPIGTEVALKSNTEGAQIYYTLDGTEPSETNGEVYEQPIEITEDTTIKAIAVKEEKKPSEITTFVYTVYNPDKTLQIHDIQGDGHESPLKGTVVTDIEGIVTYTYNIRGSHYFHLQAEEENYDDNPHTSEAIIVYTGRKENIEVGDRVIVEGKVDEYYIDGYDDRQQTDLSVTQINARDDRGGSIQVIENNVELPAPETITSSDIPDRIIGPDGFNTFDPELNAIDFWESLEGMRVEVAPSKAIAPQQHGDLVVVTEEYQTDTIHGGIRLKEEANAQFIQFKLQPNVLARGLKVKTGDILTESVTGVVNYGFQNYKVYADLDDVEAILQEGKTEPKQTNIKKDDNKLTIASYNVENFSANTQETSHEKARNIARAIVQDMQSPDIIGLTEIQDNNGTEAGPENADASKTYERLIDVIQEAGGPTYDYVNIDPAYNEDGGAPNSNIRVGFIYNPDRVSLKEGPAGTATDAVTYENGKLSINPGRISPTNEAFENSRKPLAAQFEFAGESVVVIANHLNSKRGDQPLFGKHQPPQLKSEAQRMKQAALINDFIKEIKADNPEENVIVLGDMNDFEFSNPLQTLKGEELTNLIDIVPENERYTYIFQGNSQVLDHILVSNHLVDQSEVDILHINADFTPMHGRASDHEPVLAQIDLTTNVDSEPSEQVAPVKSSHEPGVVNSGTEIELSTETEDALIYYTTDGSEPTEENGTLYDEPLIITEDIVIKAVAMKDGFLPSDVATFNYTVKEEQTGSLIIRHIEIDETGKEVEELLVMKQTDLKVGETYVTEPLELDGYSLVEIDGEPTGTMIAGTITVTYKYVKDDKRQDDSDQEAKPVPPEHKDKNKGKDQDKNKDKDHKNKDRNKDKDHKNKHKGKQEGPHNKNKHTNDQAELKGKGQNGKPLPNTSTHTYHFLFIGGTLILVGSTFVIYRRRDA</sequence>
<dbReference type="CDD" id="cd04486">
    <property type="entry name" value="YhcR_OBF_like"/>
    <property type="match status" value="1"/>
</dbReference>
<feature type="signal peptide" evidence="4">
    <location>
        <begin position="1"/>
        <end position="30"/>
    </location>
</feature>
<dbReference type="PANTHER" id="PTHR42834:SF1">
    <property type="entry name" value="ENDONUCLEASE_EXONUCLEASE_PHOSPHATASE FAMILY PROTEIN (AFU_ORTHOLOGUE AFUA_3G09210)"/>
    <property type="match status" value="1"/>
</dbReference>
<dbReference type="OrthoDB" id="9801679at2"/>
<dbReference type="Gene3D" id="3.10.20.320">
    <property type="entry name" value="Putative peptidoglycan bound protein (lpxtg motif)"/>
    <property type="match status" value="1"/>
</dbReference>
<dbReference type="InterPro" id="IPR059177">
    <property type="entry name" value="GH29D-like_dom"/>
</dbReference>
<dbReference type="InterPro" id="IPR005135">
    <property type="entry name" value="Endo/exonuclease/phosphatase"/>
</dbReference>
<keyword evidence="3" id="KW-0812">Transmembrane</keyword>
<feature type="compositionally biased region" description="Basic and acidic residues" evidence="2">
    <location>
        <begin position="1168"/>
        <end position="1213"/>
    </location>
</feature>
<dbReference type="Pfam" id="PF18942">
    <property type="entry name" value="DUF5689"/>
    <property type="match status" value="1"/>
</dbReference>
<dbReference type="EMBL" id="BJXW01000028">
    <property type="protein sequence ID" value="GEN32050.1"/>
    <property type="molecule type" value="Genomic_DNA"/>
</dbReference>
<dbReference type="InterPro" id="IPR045939">
    <property type="entry name" value="YhcR_N"/>
</dbReference>
<feature type="transmembrane region" description="Helical" evidence="3">
    <location>
        <begin position="1255"/>
        <end position="1274"/>
    </location>
</feature>
<gene>
    <name evidence="10" type="ORF">CQU01_22880</name>
</gene>
<feature type="domain" description="Endonuclease YhcR N-terminal" evidence="9">
    <location>
        <begin position="40"/>
        <end position="145"/>
    </location>
</feature>
<evidence type="ECO:0000313" key="10">
    <source>
        <dbReference type="EMBL" id="GEN32050.1"/>
    </source>
</evidence>
<dbReference type="InterPro" id="IPR043744">
    <property type="entry name" value="DUF5689"/>
</dbReference>
<keyword evidence="3" id="KW-1133">Transmembrane helix</keyword>
<feature type="chain" id="PRO_5038348122" description="Endonuclease" evidence="4">
    <location>
        <begin position="31"/>
        <end position="1279"/>
    </location>
</feature>
<dbReference type="SUPFAM" id="SSF56219">
    <property type="entry name" value="DNase I-like"/>
    <property type="match status" value="1"/>
</dbReference>
<organism evidence="10 11">
    <name type="scientific">Cerasibacillus quisquiliarum</name>
    <dbReference type="NCBI Taxonomy" id="227865"/>
    <lineage>
        <taxon>Bacteria</taxon>
        <taxon>Bacillati</taxon>
        <taxon>Bacillota</taxon>
        <taxon>Bacilli</taxon>
        <taxon>Bacillales</taxon>
        <taxon>Bacillaceae</taxon>
        <taxon>Cerasibacillus</taxon>
    </lineage>
</organism>
<reference evidence="10 11" key="1">
    <citation type="submission" date="2019-07" db="EMBL/GenBank/DDBJ databases">
        <title>Whole genome shotgun sequence of Cerasibacillus quisquiliarum NBRC 102429.</title>
        <authorList>
            <person name="Hosoyama A."/>
            <person name="Uohara A."/>
            <person name="Ohji S."/>
            <person name="Ichikawa N."/>
        </authorList>
    </citation>
    <scope>NUCLEOTIDE SEQUENCE [LARGE SCALE GENOMIC DNA]</scope>
    <source>
        <strain evidence="10 11">NBRC 102429</strain>
    </source>
</reference>
<dbReference type="Proteomes" id="UP000321491">
    <property type="component" value="Unassembled WGS sequence"/>
</dbReference>
<dbReference type="PANTHER" id="PTHR42834">
    <property type="entry name" value="ENDONUCLEASE/EXONUCLEASE/PHOSPHATASE FAMILY PROTEIN (AFU_ORTHOLOGUE AFUA_3G09210)"/>
    <property type="match status" value="1"/>
</dbReference>
<dbReference type="GO" id="GO:0003824">
    <property type="term" value="F:catalytic activity"/>
    <property type="evidence" value="ECO:0007669"/>
    <property type="project" value="InterPro"/>
</dbReference>
<dbReference type="Gene3D" id="3.60.10.10">
    <property type="entry name" value="Endonuclease/exonuclease/phosphatase"/>
    <property type="match status" value="1"/>
</dbReference>
<evidence type="ECO:0008006" key="12">
    <source>
        <dbReference type="Google" id="ProtNLM"/>
    </source>
</evidence>
<evidence type="ECO:0000256" key="3">
    <source>
        <dbReference type="SAM" id="Phobius"/>
    </source>
</evidence>
<feature type="domain" description="DUF5689" evidence="7">
    <location>
        <begin position="167"/>
        <end position="329"/>
    </location>
</feature>
<proteinExistence type="predicted"/>
<feature type="domain" description="GH29D-like beta-sandwich" evidence="6">
    <location>
        <begin position="1021"/>
        <end position="1085"/>
    </location>
</feature>
<dbReference type="InterPro" id="IPR036691">
    <property type="entry name" value="Endo/exonu/phosph_ase_sf"/>
</dbReference>
<feature type="compositionally biased region" description="Basic and acidic residues" evidence="2">
    <location>
        <begin position="1220"/>
        <end position="1239"/>
    </location>
</feature>
<dbReference type="NCBIfam" id="TIGR01167">
    <property type="entry name" value="LPXTG_anchor"/>
    <property type="match status" value="1"/>
</dbReference>
<keyword evidence="11" id="KW-1185">Reference proteome</keyword>
<accession>A0A511UZI2</accession>
<evidence type="ECO:0000259" key="8">
    <source>
        <dbReference type="Pfam" id="PF19580"/>
    </source>
</evidence>
<keyword evidence="1" id="KW-0677">Repeat</keyword>
<evidence type="ECO:0000259" key="9">
    <source>
        <dbReference type="Pfam" id="PF19886"/>
    </source>
</evidence>
<feature type="domain" description="MucBP" evidence="5">
    <location>
        <begin position="1106"/>
        <end position="1164"/>
    </location>
</feature>
<evidence type="ECO:0000256" key="1">
    <source>
        <dbReference type="ARBA" id="ARBA00022737"/>
    </source>
</evidence>
<dbReference type="Pfam" id="PF06458">
    <property type="entry name" value="MucBP"/>
    <property type="match status" value="1"/>
</dbReference>
<evidence type="ECO:0000313" key="11">
    <source>
        <dbReference type="Proteomes" id="UP000321491"/>
    </source>
</evidence>
<protein>
    <recommendedName>
        <fullName evidence="12">Endonuclease</fullName>
    </recommendedName>
</protein>
<comment type="caution">
    <text evidence="10">The sequence shown here is derived from an EMBL/GenBank/DDBJ whole genome shotgun (WGS) entry which is preliminary data.</text>
</comment>
<keyword evidence="4" id="KW-0732">Signal</keyword>
<dbReference type="Pfam" id="PF19886">
    <property type="entry name" value="DUF6359"/>
    <property type="match status" value="1"/>
</dbReference>
<dbReference type="InterPro" id="IPR026876">
    <property type="entry name" value="Fn3_assoc_repeat"/>
</dbReference>
<dbReference type="Pfam" id="PF13287">
    <property type="entry name" value="Fn3_assoc"/>
    <property type="match status" value="1"/>
</dbReference>
<evidence type="ECO:0000259" key="6">
    <source>
        <dbReference type="Pfam" id="PF13290"/>
    </source>
</evidence>
<dbReference type="CDD" id="cd10283">
    <property type="entry name" value="MnuA_DNase1-like"/>
    <property type="match status" value="1"/>
</dbReference>
<keyword evidence="3" id="KW-0472">Membrane</keyword>
<evidence type="ECO:0000259" key="5">
    <source>
        <dbReference type="Pfam" id="PF06458"/>
    </source>
</evidence>
<name>A0A511UZI2_9BACI</name>
<evidence type="ECO:0000256" key="2">
    <source>
        <dbReference type="SAM" id="MobiDB-lite"/>
    </source>
</evidence>
<dbReference type="RefSeq" id="WP_146938421.1">
    <property type="nucleotide sequence ID" value="NZ_BJXW01000028.1"/>
</dbReference>
<evidence type="ECO:0000259" key="7">
    <source>
        <dbReference type="Pfam" id="PF18942"/>
    </source>
</evidence>
<evidence type="ECO:0000256" key="4">
    <source>
        <dbReference type="SAM" id="SignalP"/>
    </source>
</evidence>
<dbReference type="InterPro" id="IPR009459">
    <property type="entry name" value="MucBP_dom"/>
</dbReference>
<dbReference type="AlphaFoldDB" id="A0A511UZI2"/>
<feature type="region of interest" description="Disordered" evidence="2">
    <location>
        <begin position="1168"/>
        <end position="1249"/>
    </location>
</feature>
<dbReference type="Pfam" id="PF19580">
    <property type="entry name" value="Exo_endo_phos_3"/>
    <property type="match status" value="1"/>
</dbReference>
<feature type="domain" description="Endonuclease/exonuclease/phosphatase" evidence="8">
    <location>
        <begin position="834"/>
        <end position="973"/>
    </location>
</feature>